<reference evidence="5" key="1">
    <citation type="submission" date="2014-07" db="EMBL/GenBank/DDBJ databases">
        <title>Methanogenic archaea and the global carbon cycle.</title>
        <authorList>
            <person name="Henriksen J.R."/>
            <person name="Luke J."/>
            <person name="Reinhart S."/>
            <person name="Benedict M.N."/>
            <person name="Youngblut N.D."/>
            <person name="Metcalf M.E."/>
            <person name="Whitaker R.J."/>
            <person name="Metcalf W.W."/>
        </authorList>
    </citation>
    <scope>NUCLEOTIDE SEQUENCE [LARGE SCALE GENOMIC DNA]</scope>
    <source>
        <strain evidence="5">3</strain>
    </source>
</reference>
<protein>
    <submittedName>
        <fullName evidence="5">Transcriptional regulator</fullName>
    </submittedName>
</protein>
<keyword evidence="1" id="KW-0805">Transcription regulation</keyword>
<dbReference type="Gene3D" id="1.10.10.10">
    <property type="entry name" value="Winged helix-like DNA-binding domain superfamily/Winged helix DNA-binding domain"/>
    <property type="match status" value="1"/>
</dbReference>
<dbReference type="InterPro" id="IPR011991">
    <property type="entry name" value="ArsR-like_HTH"/>
</dbReference>
<dbReference type="InterPro" id="IPR051081">
    <property type="entry name" value="HTH_MetalResp_TranReg"/>
</dbReference>
<dbReference type="GO" id="GO:0003700">
    <property type="term" value="F:DNA-binding transcription factor activity"/>
    <property type="evidence" value="ECO:0007669"/>
    <property type="project" value="InterPro"/>
</dbReference>
<evidence type="ECO:0000256" key="2">
    <source>
        <dbReference type="ARBA" id="ARBA00023125"/>
    </source>
</evidence>
<feature type="domain" description="HTH arsR-type" evidence="4">
    <location>
        <begin position="39"/>
        <end position="140"/>
    </location>
</feature>
<dbReference type="KEGG" id="mbak:MSBR3_0129"/>
<keyword evidence="2" id="KW-0238">DNA-binding</keyword>
<evidence type="ECO:0000313" key="5">
    <source>
        <dbReference type="EMBL" id="AKB80707.1"/>
    </source>
</evidence>
<evidence type="ECO:0000256" key="1">
    <source>
        <dbReference type="ARBA" id="ARBA00023015"/>
    </source>
</evidence>
<dbReference type="HOGENOM" id="CLU_097806_3_3_2"/>
<keyword evidence="3" id="KW-0804">Transcription</keyword>
<dbReference type="STRING" id="1434107.MSBR3_0129"/>
<dbReference type="InterPro" id="IPR001845">
    <property type="entry name" value="HTH_ArsR_DNA-bd_dom"/>
</dbReference>
<dbReference type="PROSITE" id="PS50987">
    <property type="entry name" value="HTH_ARSR_2"/>
    <property type="match status" value="1"/>
</dbReference>
<dbReference type="InterPro" id="IPR036390">
    <property type="entry name" value="WH_DNA-bd_sf"/>
</dbReference>
<gene>
    <name evidence="5" type="ORF">MSBR3_0129</name>
</gene>
<dbReference type="PANTHER" id="PTHR33154">
    <property type="entry name" value="TRANSCRIPTIONAL REGULATOR, ARSR FAMILY"/>
    <property type="match status" value="1"/>
</dbReference>
<dbReference type="Proteomes" id="UP000033066">
    <property type="component" value="Chromosome"/>
</dbReference>
<dbReference type="SUPFAM" id="SSF46785">
    <property type="entry name" value="Winged helix' DNA-binding domain"/>
    <property type="match status" value="1"/>
</dbReference>
<evidence type="ECO:0000256" key="3">
    <source>
        <dbReference type="ARBA" id="ARBA00023163"/>
    </source>
</evidence>
<dbReference type="EMBL" id="CP009517">
    <property type="protein sequence ID" value="AKB80707.1"/>
    <property type="molecule type" value="Genomic_DNA"/>
</dbReference>
<evidence type="ECO:0000259" key="4">
    <source>
        <dbReference type="PROSITE" id="PS50987"/>
    </source>
</evidence>
<dbReference type="InterPro" id="IPR036388">
    <property type="entry name" value="WH-like_DNA-bd_sf"/>
</dbReference>
<organism evidence="5 6">
    <name type="scientific">Methanosarcina barkeri 3</name>
    <dbReference type="NCBI Taxonomy" id="1434107"/>
    <lineage>
        <taxon>Archaea</taxon>
        <taxon>Methanobacteriati</taxon>
        <taxon>Methanobacteriota</taxon>
        <taxon>Stenosarchaea group</taxon>
        <taxon>Methanomicrobia</taxon>
        <taxon>Methanosarcinales</taxon>
        <taxon>Methanosarcinaceae</taxon>
        <taxon>Methanosarcina</taxon>
    </lineage>
</organism>
<dbReference type="AlphaFoldDB" id="A0A0E3SJB6"/>
<accession>A0A0E3SJB6</accession>
<name>A0A0E3SJB6_METBA</name>
<dbReference type="Pfam" id="PF01022">
    <property type="entry name" value="HTH_5"/>
    <property type="match status" value="1"/>
</dbReference>
<proteinExistence type="predicted"/>
<dbReference type="GO" id="GO:0003677">
    <property type="term" value="F:DNA binding"/>
    <property type="evidence" value="ECO:0007669"/>
    <property type="project" value="UniProtKB-KW"/>
</dbReference>
<dbReference type="CDD" id="cd00090">
    <property type="entry name" value="HTH_ARSR"/>
    <property type="match status" value="1"/>
</dbReference>
<dbReference type="SMART" id="SM00418">
    <property type="entry name" value="HTH_ARSR"/>
    <property type="match status" value="1"/>
</dbReference>
<dbReference type="PANTHER" id="PTHR33154:SF36">
    <property type="entry name" value="TRANSCRIPTIONAL REGULATOR"/>
    <property type="match status" value="1"/>
</dbReference>
<dbReference type="PATRIC" id="fig|1434107.4.peg.163"/>
<evidence type="ECO:0000313" key="6">
    <source>
        <dbReference type="Proteomes" id="UP000033066"/>
    </source>
</evidence>
<sequence>MFTFINQNNCESQNSLYFPFNNKCNFLFRKIYNFKDSIINDMIDEENIQLFKALSEETRYRIIKALIESENKCRENKYGNTGELCACEIPEIIGRTQSNTSMHLAKLQNWGIIKVRKEGKMRLYSIENNKIRKVLKVIDE</sequence>
<keyword evidence="6" id="KW-1185">Reference proteome</keyword>